<sequence length="195" mass="20708">MKRFWSVAAVVLALVACSAFMARAGDSGSMSSDAKSSDAKSSDTKSSETKSSMSKSAMKGDAALQAKLEALERSTWEAFKSKDAKAAMANISPDSWSADMNGFAPASQIESMMQDMALNSYELSDFKVLHLGKDAVVLTYSATSNCTYKGQAVPAGPYFCSTAYVSKGGKWTGMYHQETLAMSAMPSAGMEQTTK</sequence>
<feature type="chain" id="PRO_5022195262" evidence="2">
    <location>
        <begin position="25"/>
        <end position="195"/>
    </location>
</feature>
<dbReference type="EMBL" id="VBOY01000114">
    <property type="protein sequence ID" value="TMQ63210.1"/>
    <property type="molecule type" value="Genomic_DNA"/>
</dbReference>
<name>A0A538THW8_UNCEI</name>
<dbReference type="PROSITE" id="PS51257">
    <property type="entry name" value="PROKAR_LIPOPROTEIN"/>
    <property type="match status" value="1"/>
</dbReference>
<evidence type="ECO:0000313" key="4">
    <source>
        <dbReference type="EMBL" id="TMQ63210.1"/>
    </source>
</evidence>
<accession>A0A538THW8</accession>
<evidence type="ECO:0000256" key="1">
    <source>
        <dbReference type="SAM" id="MobiDB-lite"/>
    </source>
</evidence>
<gene>
    <name evidence="4" type="ORF">E6K78_10865</name>
</gene>
<feature type="domain" description="DUF4440" evidence="3">
    <location>
        <begin position="68"/>
        <end position="171"/>
    </location>
</feature>
<feature type="compositionally biased region" description="Low complexity" evidence="1">
    <location>
        <begin position="25"/>
        <end position="34"/>
    </location>
</feature>
<evidence type="ECO:0000313" key="5">
    <source>
        <dbReference type="Proteomes" id="UP000316609"/>
    </source>
</evidence>
<feature type="signal peptide" evidence="2">
    <location>
        <begin position="1"/>
        <end position="24"/>
    </location>
</feature>
<organism evidence="4 5">
    <name type="scientific">Eiseniibacteriota bacterium</name>
    <dbReference type="NCBI Taxonomy" id="2212470"/>
    <lineage>
        <taxon>Bacteria</taxon>
        <taxon>Candidatus Eiseniibacteriota</taxon>
    </lineage>
</organism>
<dbReference type="AlphaFoldDB" id="A0A538THW8"/>
<feature type="compositionally biased region" description="Basic and acidic residues" evidence="1">
    <location>
        <begin position="35"/>
        <end position="48"/>
    </location>
</feature>
<dbReference type="SUPFAM" id="SSF54427">
    <property type="entry name" value="NTF2-like"/>
    <property type="match status" value="1"/>
</dbReference>
<proteinExistence type="predicted"/>
<reference evidence="4 5" key="1">
    <citation type="journal article" date="2019" name="Nat. Microbiol.">
        <title>Mediterranean grassland soil C-N compound turnover is dependent on rainfall and depth, and is mediated by genomically divergent microorganisms.</title>
        <authorList>
            <person name="Diamond S."/>
            <person name="Andeer P.F."/>
            <person name="Li Z."/>
            <person name="Crits-Christoph A."/>
            <person name="Burstein D."/>
            <person name="Anantharaman K."/>
            <person name="Lane K.R."/>
            <person name="Thomas B.C."/>
            <person name="Pan C."/>
            <person name="Northen T.R."/>
            <person name="Banfield J.F."/>
        </authorList>
    </citation>
    <scope>NUCLEOTIDE SEQUENCE [LARGE SCALE GENOMIC DNA]</scope>
    <source>
        <strain evidence="4">WS_8</strain>
    </source>
</reference>
<protein>
    <submittedName>
        <fullName evidence="4">Nuclear transport factor 2 family protein</fullName>
    </submittedName>
</protein>
<comment type="caution">
    <text evidence="4">The sequence shown here is derived from an EMBL/GenBank/DDBJ whole genome shotgun (WGS) entry which is preliminary data.</text>
</comment>
<feature type="compositionally biased region" description="Low complexity" evidence="1">
    <location>
        <begin position="49"/>
        <end position="58"/>
    </location>
</feature>
<feature type="region of interest" description="Disordered" evidence="1">
    <location>
        <begin position="25"/>
        <end position="58"/>
    </location>
</feature>
<evidence type="ECO:0000259" key="3">
    <source>
        <dbReference type="Pfam" id="PF14534"/>
    </source>
</evidence>
<dbReference type="InterPro" id="IPR027843">
    <property type="entry name" value="DUF4440"/>
</dbReference>
<dbReference type="InterPro" id="IPR032710">
    <property type="entry name" value="NTF2-like_dom_sf"/>
</dbReference>
<dbReference type="Pfam" id="PF14534">
    <property type="entry name" value="DUF4440"/>
    <property type="match status" value="1"/>
</dbReference>
<dbReference type="Gene3D" id="3.10.450.50">
    <property type="match status" value="1"/>
</dbReference>
<evidence type="ECO:0000256" key="2">
    <source>
        <dbReference type="SAM" id="SignalP"/>
    </source>
</evidence>
<dbReference type="Proteomes" id="UP000316609">
    <property type="component" value="Unassembled WGS sequence"/>
</dbReference>
<keyword evidence="2" id="KW-0732">Signal</keyword>